<evidence type="ECO:0000313" key="12">
    <source>
        <dbReference type="EMBL" id="KAG7663412.1"/>
    </source>
</evidence>
<feature type="compositionally biased region" description="Polar residues" evidence="9">
    <location>
        <begin position="46"/>
        <end position="71"/>
    </location>
</feature>
<accession>A0A8J5QPQ5</accession>
<dbReference type="EMBL" id="JAGSYN010000138">
    <property type="protein sequence ID" value="KAG7663412.1"/>
    <property type="molecule type" value="Genomic_DNA"/>
</dbReference>
<protein>
    <recommendedName>
        <fullName evidence="3 8">Pre-mRNA-splicing factor CWC24</fullName>
    </recommendedName>
</protein>
<keyword evidence="8" id="KW-0747">Spliceosome</keyword>
<dbReference type="InterPro" id="IPR001841">
    <property type="entry name" value="Znf_RING"/>
</dbReference>
<evidence type="ECO:0000256" key="2">
    <source>
        <dbReference type="ARBA" id="ARBA00009161"/>
    </source>
</evidence>
<evidence type="ECO:0000256" key="3">
    <source>
        <dbReference type="ARBA" id="ARBA00020647"/>
    </source>
</evidence>
<proteinExistence type="inferred from homology"/>
<dbReference type="GO" id="GO:0034247">
    <property type="term" value="P:snoRNA splicing"/>
    <property type="evidence" value="ECO:0007669"/>
    <property type="project" value="TreeGrafter"/>
</dbReference>
<dbReference type="GO" id="GO:0006397">
    <property type="term" value="P:mRNA processing"/>
    <property type="evidence" value="ECO:0007669"/>
    <property type="project" value="UniProtKB-KW"/>
</dbReference>
<evidence type="ECO:0000259" key="11">
    <source>
        <dbReference type="PROSITE" id="PS50103"/>
    </source>
</evidence>
<dbReference type="CDD" id="cd16539">
    <property type="entry name" value="RING-HC_RNF113A_B"/>
    <property type="match status" value="1"/>
</dbReference>
<dbReference type="InterPro" id="IPR039971">
    <property type="entry name" value="CWC24-like"/>
</dbReference>
<gene>
    <name evidence="12" type="ORF">J8A68_003064</name>
</gene>
<comment type="caution">
    <text evidence="12">The sequence shown here is derived from an EMBL/GenBank/DDBJ whole genome shotgun (WGS) entry which is preliminary data.</text>
</comment>
<dbReference type="RefSeq" id="XP_049263644.1">
    <property type="nucleotide sequence ID" value="XM_049406879.1"/>
</dbReference>
<evidence type="ECO:0000259" key="10">
    <source>
        <dbReference type="PROSITE" id="PS50089"/>
    </source>
</evidence>
<dbReference type="PANTHER" id="PTHR12930">
    <property type="entry name" value="ZINC FINGER PROTEIN 183"/>
    <property type="match status" value="1"/>
</dbReference>
<evidence type="ECO:0000313" key="13">
    <source>
        <dbReference type="Proteomes" id="UP000694255"/>
    </source>
</evidence>
<sequence length="229" mass="26270">MFKKRTVKTKDNDNTTKRKLKELEEDHDQDDPTPIEAITKKPLLRKSSNPPSIANQIRRSRTPSKQNTPNIQEDAESLDTDAAKPTNSNRSIIKAPPKNINITTITDFQPDVCKDFWQTGYCGYGDTCKFLHIRDESRQKKPVEKDWENVITKPLKQDKQQDEIVPFKCVICKQDYKFPIKTSCGHLFCKACFLDRFKQKKKSGCFICGQDTNGVMIPISKTELDTLIA</sequence>
<dbReference type="GO" id="GO:0003677">
    <property type="term" value="F:DNA binding"/>
    <property type="evidence" value="ECO:0007669"/>
    <property type="project" value="UniProtKB-UniRule"/>
</dbReference>
<evidence type="ECO:0000256" key="4">
    <source>
        <dbReference type="ARBA" id="ARBA00022723"/>
    </source>
</evidence>
<dbReference type="PROSITE" id="PS50103">
    <property type="entry name" value="ZF_C3H1"/>
    <property type="match status" value="1"/>
</dbReference>
<keyword evidence="8" id="KW-0539">Nucleus</keyword>
<comment type="subunit">
    <text evidence="8">Associated with the spliceosome.</text>
</comment>
<keyword evidence="8" id="KW-0508">mRNA splicing</keyword>
<feature type="zinc finger region" description="C3H1-type" evidence="7">
    <location>
        <begin position="107"/>
        <end position="135"/>
    </location>
</feature>
<evidence type="ECO:0000256" key="5">
    <source>
        <dbReference type="ARBA" id="ARBA00022771"/>
    </source>
</evidence>
<dbReference type="SMART" id="SM00184">
    <property type="entry name" value="RING"/>
    <property type="match status" value="1"/>
</dbReference>
<keyword evidence="4 7" id="KW-0479">Metal-binding</keyword>
<dbReference type="Pfam" id="PF13445">
    <property type="entry name" value="zf-RING_UBOX"/>
    <property type="match status" value="1"/>
</dbReference>
<dbReference type="InterPro" id="IPR027370">
    <property type="entry name" value="Znf-RING_euk"/>
</dbReference>
<comment type="function">
    <text evidence="1 8">Involved in pre-mRNA splicing.</text>
</comment>
<feature type="domain" description="C3H1-type" evidence="11">
    <location>
        <begin position="107"/>
        <end position="135"/>
    </location>
</feature>
<feature type="domain" description="RING-type" evidence="10">
    <location>
        <begin position="169"/>
        <end position="208"/>
    </location>
</feature>
<dbReference type="InterPro" id="IPR000571">
    <property type="entry name" value="Znf_CCCH"/>
</dbReference>
<evidence type="ECO:0000256" key="8">
    <source>
        <dbReference type="RuleBase" id="RU367110"/>
    </source>
</evidence>
<keyword evidence="13" id="KW-1185">Reference proteome</keyword>
<comment type="similarity">
    <text evidence="2 8">Belongs to the CWC24 family.</text>
</comment>
<dbReference type="PROSITE" id="PS50089">
    <property type="entry name" value="ZF_RING_2"/>
    <property type="match status" value="1"/>
</dbReference>
<evidence type="ECO:0000256" key="1">
    <source>
        <dbReference type="ARBA" id="ARBA00003777"/>
    </source>
</evidence>
<evidence type="ECO:0000256" key="7">
    <source>
        <dbReference type="PROSITE-ProRule" id="PRU00723"/>
    </source>
</evidence>
<evidence type="ECO:0000256" key="9">
    <source>
        <dbReference type="SAM" id="MobiDB-lite"/>
    </source>
</evidence>
<keyword evidence="5 7" id="KW-0863">Zinc-finger</keyword>
<dbReference type="AlphaFoldDB" id="A0A8J5QPQ5"/>
<organism evidence="12 13">
    <name type="scientific">[Candida] subhashii</name>
    <dbReference type="NCBI Taxonomy" id="561895"/>
    <lineage>
        <taxon>Eukaryota</taxon>
        <taxon>Fungi</taxon>
        <taxon>Dikarya</taxon>
        <taxon>Ascomycota</taxon>
        <taxon>Saccharomycotina</taxon>
        <taxon>Pichiomycetes</taxon>
        <taxon>Debaryomycetaceae</taxon>
        <taxon>Spathaspora</taxon>
    </lineage>
</organism>
<evidence type="ECO:0000256" key="6">
    <source>
        <dbReference type="ARBA" id="ARBA00022833"/>
    </source>
</evidence>
<keyword evidence="8" id="KW-0238">DNA-binding</keyword>
<dbReference type="GO" id="GO:0008270">
    <property type="term" value="F:zinc ion binding"/>
    <property type="evidence" value="ECO:0007669"/>
    <property type="project" value="UniProtKB-KW"/>
</dbReference>
<dbReference type="Proteomes" id="UP000694255">
    <property type="component" value="Unassembled WGS sequence"/>
</dbReference>
<feature type="compositionally biased region" description="Basic and acidic residues" evidence="9">
    <location>
        <begin position="8"/>
        <end position="24"/>
    </location>
</feature>
<keyword evidence="6 7" id="KW-0862">Zinc</keyword>
<comment type="subcellular location">
    <subcellularLocation>
        <location evidence="8">Nucleus</location>
    </subcellularLocation>
</comment>
<dbReference type="SMART" id="SM00356">
    <property type="entry name" value="ZnF_C3H1"/>
    <property type="match status" value="1"/>
</dbReference>
<dbReference type="OrthoDB" id="25761at2759"/>
<keyword evidence="8" id="KW-0507">mRNA processing</keyword>
<dbReference type="GeneID" id="73469865"/>
<dbReference type="GO" id="GO:0005684">
    <property type="term" value="C:U2-type spliceosomal complex"/>
    <property type="evidence" value="ECO:0007669"/>
    <property type="project" value="TreeGrafter"/>
</dbReference>
<dbReference type="Pfam" id="PF00642">
    <property type="entry name" value="zf-CCCH"/>
    <property type="match status" value="1"/>
</dbReference>
<feature type="region of interest" description="Disordered" evidence="9">
    <location>
        <begin position="1"/>
        <end position="95"/>
    </location>
</feature>
<dbReference type="PANTHER" id="PTHR12930:SF0">
    <property type="entry name" value="RING FINGER PROTEIN 113B"/>
    <property type="match status" value="1"/>
</dbReference>
<reference evidence="12 13" key="1">
    <citation type="journal article" date="2021" name="DNA Res.">
        <title>Genome analysis of Candida subhashii reveals its hybrid nature and dual mitochondrial genome conformations.</title>
        <authorList>
            <person name="Mixao V."/>
            <person name="Hegedusova E."/>
            <person name="Saus E."/>
            <person name="Pryszcz L.P."/>
            <person name="Cillingova A."/>
            <person name="Nosek J."/>
            <person name="Gabaldon T."/>
        </authorList>
    </citation>
    <scope>NUCLEOTIDE SEQUENCE [LARGE SCALE GENOMIC DNA]</scope>
    <source>
        <strain evidence="12 13">CBS 10753</strain>
    </source>
</reference>
<name>A0A8J5QPQ5_9ASCO</name>